<dbReference type="Proteomes" id="UP000245375">
    <property type="component" value="Unassembled WGS sequence"/>
</dbReference>
<keyword evidence="4" id="KW-1185">Reference proteome</keyword>
<sequence length="239" mass="26978">MRQYKYLLTICYFIAFFNCEEEKKTVFSEINITTENNSLVEVNIPEANGNKIVSNQINNKIQNTVISALHIGNPDEITSASIEESITAFNNEFKVFKTDFPESSQLWEAQIDGEIIHQSSELISIALTSYTNTGGAHGILNISFLNFDSKTGQSLKNNQLFSDVDAFKEVAKPYFNKVLTEKNIILDNTLFQLPANIGYTEDGIVLLYNTYEVAPYSDGIIEFAIPYDEVEDYLVFNSL</sequence>
<dbReference type="Gene3D" id="3.90.640.20">
    <property type="entry name" value="Heat-shock cognate protein, ATPase"/>
    <property type="match status" value="1"/>
</dbReference>
<reference evidence="4" key="3">
    <citation type="submission" date="2018-05" db="EMBL/GenBank/DDBJ databases">
        <authorList>
            <person name="Lu D."/>
        </authorList>
    </citation>
    <scope>NUCLEOTIDE SEQUENCE [LARGE SCALE GENOMIC DNA]</scope>
    <source>
        <strain evidence="4">ZY111</strain>
    </source>
</reference>
<feature type="domain" description="DUF3298" evidence="1">
    <location>
        <begin position="182"/>
        <end position="228"/>
    </location>
</feature>
<gene>
    <name evidence="3" type="ORF">DIS18_04180</name>
</gene>
<reference evidence="4" key="1">
    <citation type="submission" date="2018-05" db="EMBL/GenBank/DDBJ databases">
        <title>Algibacter marinivivus sp. nov., isolated from sample around a algae.</title>
        <authorList>
            <person name="Lu D."/>
        </authorList>
    </citation>
    <scope>NUCLEOTIDE SEQUENCE [LARGE SCALE GENOMIC DNA]</scope>
    <source>
        <strain evidence="4">ZY111</strain>
    </source>
</reference>
<organism evidence="3 4">
    <name type="scientific">Algibacter marinivivus</name>
    <dbReference type="NCBI Taxonomy" id="2100723"/>
    <lineage>
        <taxon>Bacteria</taxon>
        <taxon>Pseudomonadati</taxon>
        <taxon>Bacteroidota</taxon>
        <taxon>Flavobacteriia</taxon>
        <taxon>Flavobacteriales</taxon>
        <taxon>Flavobacteriaceae</taxon>
        <taxon>Algibacter</taxon>
    </lineage>
</organism>
<evidence type="ECO:0000259" key="1">
    <source>
        <dbReference type="Pfam" id="PF11738"/>
    </source>
</evidence>
<evidence type="ECO:0000259" key="2">
    <source>
        <dbReference type="Pfam" id="PF13739"/>
    </source>
</evidence>
<dbReference type="Gene3D" id="3.30.565.40">
    <property type="entry name" value="Fervidobacterium nodosum Rt17-B1 like"/>
    <property type="match status" value="1"/>
</dbReference>
<evidence type="ECO:0000313" key="4">
    <source>
        <dbReference type="Proteomes" id="UP000245375"/>
    </source>
</evidence>
<dbReference type="Pfam" id="PF13739">
    <property type="entry name" value="PdaC"/>
    <property type="match status" value="1"/>
</dbReference>
<dbReference type="Pfam" id="PF11738">
    <property type="entry name" value="DUF3298"/>
    <property type="match status" value="1"/>
</dbReference>
<feature type="domain" description="Deacetylase PdaC" evidence="2">
    <location>
        <begin position="34"/>
        <end position="139"/>
    </location>
</feature>
<dbReference type="EMBL" id="QFRI01000001">
    <property type="protein sequence ID" value="PWH83758.1"/>
    <property type="molecule type" value="Genomic_DNA"/>
</dbReference>
<evidence type="ECO:0000313" key="3">
    <source>
        <dbReference type="EMBL" id="PWH83758.1"/>
    </source>
</evidence>
<dbReference type="InterPro" id="IPR037126">
    <property type="entry name" value="PdaC/RsiV-like_sf"/>
</dbReference>
<accession>A0A2U2X7J8</accession>
<reference evidence="3 4" key="2">
    <citation type="submission" date="2018-05" db="EMBL/GenBank/DDBJ databases">
        <title>Algibacter marinivivus sp. nov., isolated from sample around a algae.</title>
        <authorList>
            <person name="Zhong X."/>
        </authorList>
    </citation>
    <scope>NUCLEOTIDE SEQUENCE [LARGE SCALE GENOMIC DNA]</scope>
    <source>
        <strain evidence="3 4">ZY111</strain>
    </source>
</reference>
<dbReference type="OrthoDB" id="594879at2"/>
<dbReference type="AlphaFoldDB" id="A0A2U2X7J8"/>
<dbReference type="InterPro" id="IPR021729">
    <property type="entry name" value="DUF3298"/>
</dbReference>
<dbReference type="RefSeq" id="WP_109351763.1">
    <property type="nucleotide sequence ID" value="NZ_QFRI01000001.1"/>
</dbReference>
<name>A0A2U2X7J8_9FLAO</name>
<comment type="caution">
    <text evidence="3">The sequence shown here is derived from an EMBL/GenBank/DDBJ whole genome shotgun (WGS) entry which is preliminary data.</text>
</comment>
<proteinExistence type="predicted"/>
<dbReference type="InterPro" id="IPR025303">
    <property type="entry name" value="PdaC"/>
</dbReference>
<protein>
    <submittedName>
        <fullName evidence="3">DUF3298/DUF4163 domain-containing protein</fullName>
    </submittedName>
</protein>